<keyword evidence="1" id="KW-0547">Nucleotide-binding</keyword>
<dbReference type="InterPro" id="IPR020845">
    <property type="entry name" value="AMP-binding_CS"/>
</dbReference>
<dbReference type="GO" id="GO:0004467">
    <property type="term" value="F:long-chain fatty acid-CoA ligase activity"/>
    <property type="evidence" value="ECO:0007669"/>
    <property type="project" value="TreeGrafter"/>
</dbReference>
<keyword evidence="2" id="KW-0067">ATP-binding</keyword>
<gene>
    <name evidence="4" type="ORF">FYC62_15625</name>
</gene>
<dbReference type="InterPro" id="IPR042099">
    <property type="entry name" value="ANL_N_sf"/>
</dbReference>
<organism evidence="4 5">
    <name type="scientific">Pedobacter aquae</name>
    <dbReference type="NCBI Taxonomy" id="2605747"/>
    <lineage>
        <taxon>Bacteria</taxon>
        <taxon>Pseudomonadati</taxon>
        <taxon>Bacteroidota</taxon>
        <taxon>Sphingobacteriia</taxon>
        <taxon>Sphingobacteriales</taxon>
        <taxon>Sphingobacteriaceae</taxon>
        <taxon>Pedobacter</taxon>
    </lineage>
</organism>
<keyword evidence="4" id="KW-0436">Ligase</keyword>
<sequence length="590" mass="66390">MEAISRVFDLLKYNKQNFNCQDILATKVNGQWKKYSSSDFINISEEVSRGLIKKGIGKDDKVAIMSENRPEWNFCDFGIMQIGATQVPMYPTLAEADIKFILIDAEVKIVFVSSEELYQKVQKVKNEAGLQTDIYTFNTVSGAPNWLEIVSLGKENQDIDLEPYKQQITEDDLLTLIYTSGTTGTPKGVMLSHKNLISNILYSSQLYPDQVKRALSFLPLSHIFERMVVYMYFYLGVSVYYAESLETIVANLAEVKPHCFTTVPRLLEKVYDRIVAKGQALTGVKKALFFWALKLGHQFEMDGKNGFLYELQLKIARKLIFSKWRDALGGEIIVIVSGGAALQERLARVFWGADIKVLEGYGLTETSPVIAVNGPRKGETMFGTVGRPLGNVEVKIAEDGEILCKGPSVMTGYYKRPDATAEAITDGWFHTGDIGMLKDGFLAITDRKKEVFKTAGGKYVAPQVLENKFKESVYIEQIMVVGENKRFPSALVVPNFEKLLDWSARNGINEQKPAELIKNKQVIAKVWSEVELLNAGFGKWEQVKKIALLPKEFTIDGGELTPKLSLKRKVILKNNEALVEKLYEETDKLE</sequence>
<dbReference type="Pfam" id="PF00501">
    <property type="entry name" value="AMP-binding"/>
    <property type="match status" value="1"/>
</dbReference>
<reference evidence="4 5" key="1">
    <citation type="submission" date="2019-08" db="EMBL/GenBank/DDBJ databases">
        <title>Pedobacter sp. nov., isolated from Han river, South Korea.</title>
        <authorList>
            <person name="Lee D.-H."/>
            <person name="Kim Y.-S."/>
            <person name="Hwang E.-M."/>
            <person name="Le Tran T.C."/>
            <person name="Cha C.-J."/>
        </authorList>
    </citation>
    <scope>NUCLEOTIDE SEQUENCE [LARGE SCALE GENOMIC DNA]</scope>
    <source>
        <strain evidence="4 5">CJ43</strain>
    </source>
</reference>
<dbReference type="AlphaFoldDB" id="A0A5C0VM12"/>
<dbReference type="Proteomes" id="UP000323653">
    <property type="component" value="Chromosome"/>
</dbReference>
<dbReference type="Pfam" id="PF23562">
    <property type="entry name" value="AMP-binding_C_3"/>
    <property type="match status" value="1"/>
</dbReference>
<dbReference type="SUPFAM" id="SSF56801">
    <property type="entry name" value="Acetyl-CoA synthetase-like"/>
    <property type="match status" value="1"/>
</dbReference>
<dbReference type="GO" id="GO:0005524">
    <property type="term" value="F:ATP binding"/>
    <property type="evidence" value="ECO:0007669"/>
    <property type="project" value="UniProtKB-KW"/>
</dbReference>
<feature type="domain" description="AMP-dependent synthetase/ligase" evidence="3">
    <location>
        <begin position="30"/>
        <end position="414"/>
    </location>
</feature>
<accession>A0A5C0VM12</accession>
<dbReference type="KEGG" id="pej:FYC62_15625"/>
<evidence type="ECO:0000259" key="3">
    <source>
        <dbReference type="Pfam" id="PF00501"/>
    </source>
</evidence>
<evidence type="ECO:0000256" key="2">
    <source>
        <dbReference type="ARBA" id="ARBA00022840"/>
    </source>
</evidence>
<evidence type="ECO:0000256" key="1">
    <source>
        <dbReference type="ARBA" id="ARBA00022741"/>
    </source>
</evidence>
<dbReference type="PANTHER" id="PTHR43272:SF33">
    <property type="entry name" value="AMP-BINDING DOMAIN-CONTAINING PROTEIN-RELATED"/>
    <property type="match status" value="1"/>
</dbReference>
<dbReference type="InterPro" id="IPR000873">
    <property type="entry name" value="AMP-dep_synth/lig_dom"/>
</dbReference>
<evidence type="ECO:0000313" key="5">
    <source>
        <dbReference type="Proteomes" id="UP000323653"/>
    </source>
</evidence>
<dbReference type="Gene3D" id="3.40.50.12780">
    <property type="entry name" value="N-terminal domain of ligase-like"/>
    <property type="match status" value="2"/>
</dbReference>
<dbReference type="CDD" id="cd05907">
    <property type="entry name" value="VL_LC_FACS_like"/>
    <property type="match status" value="1"/>
</dbReference>
<evidence type="ECO:0000313" key="4">
    <source>
        <dbReference type="EMBL" id="QEK52942.1"/>
    </source>
</evidence>
<dbReference type="GO" id="GO:0016020">
    <property type="term" value="C:membrane"/>
    <property type="evidence" value="ECO:0007669"/>
    <property type="project" value="TreeGrafter"/>
</dbReference>
<name>A0A5C0VM12_9SPHI</name>
<protein>
    <submittedName>
        <fullName evidence="4">Long-chain fatty acid--CoA ligase</fullName>
    </submittedName>
</protein>
<proteinExistence type="predicted"/>
<dbReference type="PANTHER" id="PTHR43272">
    <property type="entry name" value="LONG-CHAIN-FATTY-ACID--COA LIGASE"/>
    <property type="match status" value="1"/>
</dbReference>
<dbReference type="RefSeq" id="WP_149075612.1">
    <property type="nucleotide sequence ID" value="NZ_CP043329.1"/>
</dbReference>
<keyword evidence="5" id="KW-1185">Reference proteome</keyword>
<dbReference type="EMBL" id="CP043329">
    <property type="protein sequence ID" value="QEK52942.1"/>
    <property type="molecule type" value="Genomic_DNA"/>
</dbReference>
<dbReference type="PROSITE" id="PS00455">
    <property type="entry name" value="AMP_BINDING"/>
    <property type="match status" value="1"/>
</dbReference>